<dbReference type="GO" id="GO:0005524">
    <property type="term" value="F:ATP binding"/>
    <property type="evidence" value="ECO:0007669"/>
    <property type="project" value="UniProtKB-KW"/>
</dbReference>
<evidence type="ECO:0000259" key="7">
    <source>
        <dbReference type="PROSITE" id="PS51794"/>
    </source>
</evidence>
<organism evidence="8 9">
    <name type="scientific">Ilumatobacter fluminis</name>
    <dbReference type="NCBI Taxonomy" id="467091"/>
    <lineage>
        <taxon>Bacteria</taxon>
        <taxon>Bacillati</taxon>
        <taxon>Actinomycetota</taxon>
        <taxon>Acidimicrobiia</taxon>
        <taxon>Acidimicrobiales</taxon>
        <taxon>Ilumatobacteraceae</taxon>
        <taxon>Ilumatobacter</taxon>
    </lineage>
</organism>
<dbReference type="SUPFAM" id="SSF143597">
    <property type="entry name" value="YojJ-like"/>
    <property type="match status" value="1"/>
</dbReference>
<keyword evidence="2" id="KW-0808">Transferase</keyword>
<dbReference type="InterPro" id="IPR036888">
    <property type="entry name" value="DNA_integrity_DisA_N_sf"/>
</dbReference>
<name>A0A4R7HX04_9ACTN</name>
<dbReference type="PANTHER" id="PTHR34185:SF3">
    <property type="entry name" value="DNA INTEGRITY SCANNING PROTEIN DISA"/>
    <property type="match status" value="1"/>
</dbReference>
<accession>A0A4R7HX04</accession>
<dbReference type="EMBL" id="SOAU01000001">
    <property type="protein sequence ID" value="TDT14703.1"/>
    <property type="molecule type" value="Genomic_DNA"/>
</dbReference>
<feature type="domain" description="DAC" evidence="7">
    <location>
        <begin position="10"/>
        <end position="150"/>
    </location>
</feature>
<dbReference type="InterPro" id="IPR003390">
    <property type="entry name" value="DNA_integrity_scan_DisA_N"/>
</dbReference>
<feature type="coiled-coil region" evidence="6">
    <location>
        <begin position="152"/>
        <end position="182"/>
    </location>
</feature>
<evidence type="ECO:0000256" key="6">
    <source>
        <dbReference type="SAM" id="Coils"/>
    </source>
</evidence>
<protein>
    <submittedName>
        <fullName evidence="8">Diadenylate cyclase</fullName>
    </submittedName>
</protein>
<dbReference type="PROSITE" id="PS51794">
    <property type="entry name" value="DAC"/>
    <property type="match status" value="1"/>
</dbReference>
<dbReference type="InterPro" id="IPR038331">
    <property type="entry name" value="DisA_sf"/>
</dbReference>
<gene>
    <name evidence="8" type="ORF">BDK89_0258</name>
</gene>
<evidence type="ECO:0000313" key="9">
    <source>
        <dbReference type="Proteomes" id="UP000294558"/>
    </source>
</evidence>
<sequence length="357" mass="39185">MVVTRYSGANETMRNALSRVAPGQPLRDGIDRIVRSKAGALLVLSDDPEVLAICSGGFLVDSPFSPQRLSELAKMDGAIIITEDGGRIARANVHLVPDPTVPTSETGTRHRTAERVARSLDVPVISASEEMGVINVYAGGTKRQLQEIGPLLDRANQALQTLERYKVRLDDAIAKLTSLEIEDVVTVRDMVSVVQRGEMVHRIADEIETMIVELGVDARLLRLQLDEIYSDIDDELDLVIADYLPPARHVDDTLGEMARLRDDDVLDARMALTSMHLGDVDLDDDISPRGLRLLRRVSTLPADVAARIVNDFGDLARLQRATVDDLMDVDGVDAAIAGTVRDTLQRVAENTILDQYH</sequence>
<dbReference type="PANTHER" id="PTHR34185">
    <property type="entry name" value="DIADENYLATE CYCLASE"/>
    <property type="match status" value="1"/>
</dbReference>
<dbReference type="Gene3D" id="3.40.1700.10">
    <property type="entry name" value="DNA integrity scanning protein, DisA, N-terminal domain"/>
    <property type="match status" value="1"/>
</dbReference>
<evidence type="ECO:0000256" key="3">
    <source>
        <dbReference type="ARBA" id="ARBA00022695"/>
    </source>
</evidence>
<dbReference type="InterPro" id="IPR050338">
    <property type="entry name" value="DisA"/>
</dbReference>
<keyword evidence="9" id="KW-1185">Reference proteome</keyword>
<reference evidence="8 9" key="1">
    <citation type="submission" date="2019-03" db="EMBL/GenBank/DDBJ databases">
        <title>Sequencing the genomes of 1000 actinobacteria strains.</title>
        <authorList>
            <person name="Klenk H.-P."/>
        </authorList>
    </citation>
    <scope>NUCLEOTIDE SEQUENCE [LARGE SCALE GENOMIC DNA]</scope>
    <source>
        <strain evidence="8 9">DSM 18936</strain>
    </source>
</reference>
<dbReference type="Pfam" id="PF10635">
    <property type="entry name" value="DisA-linker"/>
    <property type="match status" value="1"/>
</dbReference>
<comment type="caution">
    <text evidence="8">The sequence shown here is derived from an EMBL/GenBank/DDBJ whole genome shotgun (WGS) entry which is preliminary data.</text>
</comment>
<keyword evidence="6" id="KW-0175">Coiled coil</keyword>
<dbReference type="Gene3D" id="1.10.150.20">
    <property type="entry name" value="5' to 3' exonuclease, C-terminal subdomain"/>
    <property type="match status" value="1"/>
</dbReference>
<evidence type="ECO:0000256" key="1">
    <source>
        <dbReference type="ARBA" id="ARBA00000877"/>
    </source>
</evidence>
<keyword evidence="3" id="KW-0548">Nucleotidyltransferase</keyword>
<dbReference type="Pfam" id="PF02457">
    <property type="entry name" value="DAC"/>
    <property type="match status" value="1"/>
</dbReference>
<evidence type="ECO:0000256" key="5">
    <source>
        <dbReference type="ARBA" id="ARBA00022840"/>
    </source>
</evidence>
<dbReference type="GO" id="GO:0004016">
    <property type="term" value="F:adenylate cyclase activity"/>
    <property type="evidence" value="ECO:0007669"/>
    <property type="project" value="TreeGrafter"/>
</dbReference>
<dbReference type="AlphaFoldDB" id="A0A4R7HX04"/>
<evidence type="ECO:0000256" key="4">
    <source>
        <dbReference type="ARBA" id="ARBA00022741"/>
    </source>
</evidence>
<dbReference type="Proteomes" id="UP000294558">
    <property type="component" value="Unassembled WGS sequence"/>
</dbReference>
<dbReference type="InterPro" id="IPR010994">
    <property type="entry name" value="RuvA_2-like"/>
</dbReference>
<dbReference type="OrthoDB" id="41841at2"/>
<dbReference type="RefSeq" id="WP_133867229.1">
    <property type="nucleotide sequence ID" value="NZ_JAVJPS010000013.1"/>
</dbReference>
<keyword evidence="5" id="KW-0067">ATP-binding</keyword>
<keyword evidence="4" id="KW-0547">Nucleotide-binding</keyword>
<proteinExistence type="predicted"/>
<comment type="catalytic activity">
    <reaction evidence="1">
        <text>2 ATP = 3',3'-c-di-AMP + 2 diphosphate</text>
        <dbReference type="Rhea" id="RHEA:35655"/>
        <dbReference type="ChEBI" id="CHEBI:30616"/>
        <dbReference type="ChEBI" id="CHEBI:33019"/>
        <dbReference type="ChEBI" id="CHEBI:71500"/>
        <dbReference type="EC" id="2.7.7.85"/>
    </reaction>
</comment>
<dbReference type="GO" id="GO:0106408">
    <property type="term" value="F:diadenylate cyclase activity"/>
    <property type="evidence" value="ECO:0007669"/>
    <property type="project" value="UniProtKB-EC"/>
</dbReference>
<dbReference type="NCBIfam" id="NF010009">
    <property type="entry name" value="PRK13482.1"/>
    <property type="match status" value="1"/>
</dbReference>
<dbReference type="Gene3D" id="1.20.1260.110">
    <property type="entry name" value="DNA integrity scanning linker region"/>
    <property type="match status" value="1"/>
</dbReference>
<evidence type="ECO:0000313" key="8">
    <source>
        <dbReference type="EMBL" id="TDT14703.1"/>
    </source>
</evidence>
<evidence type="ECO:0000256" key="2">
    <source>
        <dbReference type="ARBA" id="ARBA00022679"/>
    </source>
</evidence>
<dbReference type="SUPFAM" id="SSF47781">
    <property type="entry name" value="RuvA domain 2-like"/>
    <property type="match status" value="1"/>
</dbReference>
<dbReference type="InterPro" id="IPR018906">
    <property type="entry name" value="DNA_integrity_scan_DisA_link"/>
</dbReference>